<keyword evidence="3" id="KW-0274">FAD</keyword>
<comment type="caution">
    <text evidence="6">The sequence shown here is derived from an EMBL/GenBank/DDBJ whole genome shotgun (WGS) entry which is preliminary data.</text>
</comment>
<evidence type="ECO:0000313" key="6">
    <source>
        <dbReference type="EMBL" id="MDD9207562.1"/>
    </source>
</evidence>
<evidence type="ECO:0000256" key="3">
    <source>
        <dbReference type="ARBA" id="ARBA00022827"/>
    </source>
</evidence>
<dbReference type="PANTHER" id="PTHR43400:SF7">
    <property type="entry name" value="FAD-DEPENDENT OXIDOREDUCTASE 2 FAD BINDING DOMAIN-CONTAINING PROTEIN"/>
    <property type="match status" value="1"/>
</dbReference>
<reference evidence="6" key="1">
    <citation type="submission" date="2023-02" db="EMBL/GenBank/DDBJ databases">
        <title>Georgenia sp.10Sc9-8, isolated from a soil sample collected from the Taklamakan desert.</title>
        <authorList>
            <person name="Liu S."/>
        </authorList>
    </citation>
    <scope>NUCLEOTIDE SEQUENCE</scope>
    <source>
        <strain evidence="6">10Sc9-8</strain>
    </source>
</reference>
<dbReference type="InterPro" id="IPR050315">
    <property type="entry name" value="FAD-oxidoreductase_2"/>
</dbReference>
<gene>
    <name evidence="6" type="ORF">PU560_13985</name>
</gene>
<evidence type="ECO:0000256" key="2">
    <source>
        <dbReference type="ARBA" id="ARBA00022630"/>
    </source>
</evidence>
<dbReference type="PANTHER" id="PTHR43400">
    <property type="entry name" value="FUMARATE REDUCTASE"/>
    <property type="match status" value="1"/>
</dbReference>
<feature type="domain" description="FAD-dependent oxidoreductase 2 FAD-binding" evidence="5">
    <location>
        <begin position="1"/>
        <end position="105"/>
    </location>
</feature>
<dbReference type="EMBL" id="JARACI010001123">
    <property type="protein sequence ID" value="MDD9207562.1"/>
    <property type="molecule type" value="Genomic_DNA"/>
</dbReference>
<proteinExistence type="predicted"/>
<dbReference type="InterPro" id="IPR027477">
    <property type="entry name" value="Succ_DH/fumarate_Rdtase_cat_sf"/>
</dbReference>
<dbReference type="Gene3D" id="3.90.700.10">
    <property type="entry name" value="Succinate dehydrogenase/fumarate reductase flavoprotein, catalytic domain"/>
    <property type="match status" value="1"/>
</dbReference>
<name>A0ABT5TZR0_9MICO</name>
<dbReference type="InterPro" id="IPR003953">
    <property type="entry name" value="FAD-dep_OxRdtase_2_FAD-bd"/>
</dbReference>
<dbReference type="Gene3D" id="3.50.50.60">
    <property type="entry name" value="FAD/NAD(P)-binding domain"/>
    <property type="match status" value="1"/>
</dbReference>
<evidence type="ECO:0000259" key="5">
    <source>
        <dbReference type="Pfam" id="PF00890"/>
    </source>
</evidence>
<organism evidence="6 7">
    <name type="scientific">Georgenia halotolerans</name>
    <dbReference type="NCBI Taxonomy" id="3028317"/>
    <lineage>
        <taxon>Bacteria</taxon>
        <taxon>Bacillati</taxon>
        <taxon>Actinomycetota</taxon>
        <taxon>Actinomycetes</taxon>
        <taxon>Micrococcales</taxon>
        <taxon>Bogoriellaceae</taxon>
        <taxon>Georgenia</taxon>
    </lineage>
</organism>
<evidence type="ECO:0000313" key="7">
    <source>
        <dbReference type="Proteomes" id="UP001165561"/>
    </source>
</evidence>
<dbReference type="SUPFAM" id="SSF51905">
    <property type="entry name" value="FAD/NAD(P)-binding domain"/>
    <property type="match status" value="1"/>
</dbReference>
<sequence length="132" mass="13686">GIPRDGLQETVHRYNAGVPADTSAFDPNIEDGVSTTGVTPPKSNWALPLDTPPFAAYPVTAGITFTYGGLLVDTEARVLNNEGHPMPGLYATGEITGGFFYDNYPAGAGLMRGAVFGRRAAASAVAALQSQA</sequence>
<keyword evidence="2" id="KW-0285">Flavoprotein</keyword>
<dbReference type="InterPro" id="IPR036188">
    <property type="entry name" value="FAD/NAD-bd_sf"/>
</dbReference>
<keyword evidence="7" id="KW-1185">Reference proteome</keyword>
<comment type="cofactor">
    <cofactor evidence="1">
        <name>FAD</name>
        <dbReference type="ChEBI" id="CHEBI:57692"/>
    </cofactor>
</comment>
<dbReference type="Pfam" id="PF00890">
    <property type="entry name" value="FAD_binding_2"/>
    <property type="match status" value="1"/>
</dbReference>
<accession>A0ABT5TZR0</accession>
<protein>
    <submittedName>
        <fullName evidence="6">FAD-binding protein</fullName>
    </submittedName>
</protein>
<feature type="non-terminal residue" evidence="6">
    <location>
        <position position="1"/>
    </location>
</feature>
<evidence type="ECO:0000256" key="1">
    <source>
        <dbReference type="ARBA" id="ARBA00001974"/>
    </source>
</evidence>
<evidence type="ECO:0000256" key="4">
    <source>
        <dbReference type="ARBA" id="ARBA00023002"/>
    </source>
</evidence>
<keyword evidence="4" id="KW-0560">Oxidoreductase</keyword>
<dbReference type="Proteomes" id="UP001165561">
    <property type="component" value="Unassembled WGS sequence"/>
</dbReference>